<dbReference type="OrthoDB" id="9947933at2759"/>
<proteinExistence type="predicted"/>
<name>A0A6J2VGP6_CHACN</name>
<dbReference type="GeneID" id="115812126"/>
<dbReference type="GO" id="GO:0005886">
    <property type="term" value="C:plasma membrane"/>
    <property type="evidence" value="ECO:0007669"/>
    <property type="project" value="TreeGrafter"/>
</dbReference>
<feature type="transmembrane region" description="Helical" evidence="1">
    <location>
        <begin position="117"/>
        <end position="136"/>
    </location>
</feature>
<evidence type="ECO:0000256" key="1">
    <source>
        <dbReference type="SAM" id="Phobius"/>
    </source>
</evidence>
<dbReference type="AlphaFoldDB" id="A0A6J2VGP6"/>
<dbReference type="Proteomes" id="UP000504632">
    <property type="component" value="Chromosome 5"/>
</dbReference>
<feature type="transmembrane region" description="Helical" evidence="1">
    <location>
        <begin position="76"/>
        <end position="96"/>
    </location>
</feature>
<evidence type="ECO:0000313" key="2">
    <source>
        <dbReference type="Proteomes" id="UP000504632"/>
    </source>
</evidence>
<organism evidence="2 3">
    <name type="scientific">Chanos chanos</name>
    <name type="common">Milkfish</name>
    <name type="synonym">Mugil chanos</name>
    <dbReference type="NCBI Taxonomy" id="29144"/>
    <lineage>
        <taxon>Eukaryota</taxon>
        <taxon>Metazoa</taxon>
        <taxon>Chordata</taxon>
        <taxon>Craniata</taxon>
        <taxon>Vertebrata</taxon>
        <taxon>Euteleostomi</taxon>
        <taxon>Actinopterygii</taxon>
        <taxon>Neopterygii</taxon>
        <taxon>Teleostei</taxon>
        <taxon>Ostariophysi</taxon>
        <taxon>Gonorynchiformes</taxon>
        <taxon>Chanidae</taxon>
        <taxon>Chanos</taxon>
    </lineage>
</organism>
<feature type="transmembrane region" description="Helical" evidence="1">
    <location>
        <begin position="166"/>
        <end position="183"/>
    </location>
</feature>
<dbReference type="CTD" id="26996"/>
<accession>A0A6J2VGP6</accession>
<feature type="transmembrane region" description="Helical" evidence="1">
    <location>
        <begin position="216"/>
        <end position="236"/>
    </location>
</feature>
<keyword evidence="1" id="KW-0472">Membrane</keyword>
<evidence type="ECO:0000313" key="3">
    <source>
        <dbReference type="RefSeq" id="XP_030630476.1"/>
    </source>
</evidence>
<reference evidence="3" key="1">
    <citation type="submission" date="2025-08" db="UniProtKB">
        <authorList>
            <consortium name="RefSeq"/>
        </authorList>
    </citation>
    <scope>IDENTIFICATION</scope>
</reference>
<keyword evidence="2" id="KW-1185">Reference proteome</keyword>
<dbReference type="PANTHER" id="PTHR15573">
    <property type="entry name" value="G-PROTEIN COUPLED RECEPTOR 160-RELATED"/>
    <property type="match status" value="1"/>
</dbReference>
<keyword evidence="3" id="KW-0675">Receptor</keyword>
<dbReference type="Gene3D" id="1.20.1070.10">
    <property type="entry name" value="Rhodopsin 7-helix transmembrane proteins"/>
    <property type="match status" value="1"/>
</dbReference>
<dbReference type="InterPro" id="IPR042353">
    <property type="entry name" value="GPR160"/>
</dbReference>
<dbReference type="GO" id="GO:0043235">
    <property type="term" value="C:receptor complex"/>
    <property type="evidence" value="ECO:0007669"/>
    <property type="project" value="TreeGrafter"/>
</dbReference>
<sequence>METLIPTLLLVLGLKSLLNWILVLIQRHHVVQSFSGFFSVSLAAIDTLLTFILAAICFLEDFFFLGLRFTKYHICLLIQIICFIYGVLHWPVLLLMGLDHYCTLCPNSVHIRWARKLTYAVGVSLLWILAVLYVFLLSGFCPALDDDSHQALQRCQVLSSPESYRVSFAVLLIVACFALYSQIPMDKWKSSLGHKRTFLAVHIVGQPRTSVLKKTLFPFLSTWVSFITFVAFILVFKIEIPAYLSMNVPWLCFLNSFFIVMVKSCRSRILQGRRQETL</sequence>
<dbReference type="InParanoid" id="A0A6J2VGP6"/>
<keyword evidence="1" id="KW-1133">Transmembrane helix</keyword>
<dbReference type="RefSeq" id="XP_030630476.1">
    <property type="nucleotide sequence ID" value="XM_030774616.1"/>
</dbReference>
<dbReference type="FunCoup" id="A0A6J2VGP6">
    <property type="interactions" value="932"/>
</dbReference>
<feature type="transmembrane region" description="Helical" evidence="1">
    <location>
        <begin position="248"/>
        <end position="265"/>
    </location>
</feature>
<keyword evidence="1" id="KW-0812">Transmembrane</keyword>
<protein>
    <submittedName>
        <fullName evidence="3">G-protein coupled receptor 160</fullName>
    </submittedName>
</protein>
<feature type="transmembrane region" description="Helical" evidence="1">
    <location>
        <begin position="37"/>
        <end position="56"/>
    </location>
</feature>
<feature type="transmembrane region" description="Helical" evidence="1">
    <location>
        <begin position="6"/>
        <end position="25"/>
    </location>
</feature>
<gene>
    <name evidence="3" type="primary">gpr160</name>
</gene>
<dbReference type="PANTHER" id="PTHR15573:SF0">
    <property type="entry name" value="G-PROTEIN COUPLED RECEPTOR 160-RELATED"/>
    <property type="match status" value="1"/>
</dbReference>